<reference evidence="2 3" key="1">
    <citation type="submission" date="2021-07" db="EMBL/GenBank/DDBJ databases">
        <authorList>
            <person name="Palmer J.M."/>
        </authorList>
    </citation>
    <scope>NUCLEOTIDE SEQUENCE [LARGE SCALE GENOMIC DNA]</scope>
    <source>
        <strain evidence="2 3">AT_MEX2019</strain>
        <tissue evidence="2">Muscle</tissue>
    </source>
</reference>
<dbReference type="EMBL" id="JAHUTI010003976">
    <property type="protein sequence ID" value="MED6233918.1"/>
    <property type="molecule type" value="Genomic_DNA"/>
</dbReference>
<evidence type="ECO:0000313" key="2">
    <source>
        <dbReference type="EMBL" id="MED6233918.1"/>
    </source>
</evidence>
<sequence length="93" mass="10671">NQGNREHLSPLLQVPRHLGAKHSKNTKQTDKAQILTAFPGQRDFKPSACCEQLERRVEGKRMSFCDQGGLPDHRAVVQFGRYLKDSTCFTWWS</sequence>
<name>A0ABU7A7U6_9TELE</name>
<accession>A0ABU7A7U6</accession>
<feature type="region of interest" description="Disordered" evidence="1">
    <location>
        <begin position="1"/>
        <end position="30"/>
    </location>
</feature>
<dbReference type="Proteomes" id="UP001345963">
    <property type="component" value="Unassembled WGS sequence"/>
</dbReference>
<feature type="non-terminal residue" evidence="2">
    <location>
        <position position="1"/>
    </location>
</feature>
<evidence type="ECO:0000256" key="1">
    <source>
        <dbReference type="SAM" id="MobiDB-lite"/>
    </source>
</evidence>
<protein>
    <submittedName>
        <fullName evidence="2">Uncharacterized protein</fullName>
    </submittedName>
</protein>
<keyword evidence="3" id="KW-1185">Reference proteome</keyword>
<organism evidence="2 3">
    <name type="scientific">Ataeniobius toweri</name>
    <dbReference type="NCBI Taxonomy" id="208326"/>
    <lineage>
        <taxon>Eukaryota</taxon>
        <taxon>Metazoa</taxon>
        <taxon>Chordata</taxon>
        <taxon>Craniata</taxon>
        <taxon>Vertebrata</taxon>
        <taxon>Euteleostomi</taxon>
        <taxon>Actinopterygii</taxon>
        <taxon>Neopterygii</taxon>
        <taxon>Teleostei</taxon>
        <taxon>Neoteleostei</taxon>
        <taxon>Acanthomorphata</taxon>
        <taxon>Ovalentaria</taxon>
        <taxon>Atherinomorphae</taxon>
        <taxon>Cyprinodontiformes</taxon>
        <taxon>Goodeidae</taxon>
        <taxon>Ataeniobius</taxon>
    </lineage>
</organism>
<gene>
    <name evidence="2" type="ORF">ATANTOWER_019037</name>
</gene>
<comment type="caution">
    <text evidence="2">The sequence shown here is derived from an EMBL/GenBank/DDBJ whole genome shotgun (WGS) entry which is preliminary data.</text>
</comment>
<evidence type="ECO:0000313" key="3">
    <source>
        <dbReference type="Proteomes" id="UP001345963"/>
    </source>
</evidence>
<proteinExistence type="predicted"/>